<sequence>MVPVEPLMRAPVTPSSYQLDLPTVVRAHETNAQSDFSQSTRTLLELIPRANEPAGNAFNTCELRFLNEQQIWTNMFSSSRHEVEALRTPDSSQILNGFSRCASG</sequence>
<accession>A0A4C1SPV8</accession>
<name>A0A4C1SPV8_EUMVA</name>
<evidence type="ECO:0000313" key="2">
    <source>
        <dbReference type="Proteomes" id="UP000299102"/>
    </source>
</evidence>
<dbReference type="AlphaFoldDB" id="A0A4C1SPV8"/>
<reference evidence="1 2" key="1">
    <citation type="journal article" date="2019" name="Commun. Biol.">
        <title>The bagworm genome reveals a unique fibroin gene that provides high tensile strength.</title>
        <authorList>
            <person name="Kono N."/>
            <person name="Nakamura H."/>
            <person name="Ohtoshi R."/>
            <person name="Tomita M."/>
            <person name="Numata K."/>
            <person name="Arakawa K."/>
        </authorList>
    </citation>
    <scope>NUCLEOTIDE SEQUENCE [LARGE SCALE GENOMIC DNA]</scope>
</reference>
<dbReference type="Proteomes" id="UP000299102">
    <property type="component" value="Unassembled WGS sequence"/>
</dbReference>
<evidence type="ECO:0000313" key="1">
    <source>
        <dbReference type="EMBL" id="GBP04162.1"/>
    </source>
</evidence>
<keyword evidence="2" id="KW-1185">Reference proteome</keyword>
<dbReference type="EMBL" id="BGZK01010806">
    <property type="protein sequence ID" value="GBP04162.1"/>
    <property type="molecule type" value="Genomic_DNA"/>
</dbReference>
<organism evidence="1 2">
    <name type="scientific">Eumeta variegata</name>
    <name type="common">Bagworm moth</name>
    <name type="synonym">Eumeta japonica</name>
    <dbReference type="NCBI Taxonomy" id="151549"/>
    <lineage>
        <taxon>Eukaryota</taxon>
        <taxon>Metazoa</taxon>
        <taxon>Ecdysozoa</taxon>
        <taxon>Arthropoda</taxon>
        <taxon>Hexapoda</taxon>
        <taxon>Insecta</taxon>
        <taxon>Pterygota</taxon>
        <taxon>Neoptera</taxon>
        <taxon>Endopterygota</taxon>
        <taxon>Lepidoptera</taxon>
        <taxon>Glossata</taxon>
        <taxon>Ditrysia</taxon>
        <taxon>Tineoidea</taxon>
        <taxon>Psychidae</taxon>
        <taxon>Oiketicinae</taxon>
        <taxon>Eumeta</taxon>
    </lineage>
</organism>
<proteinExistence type="predicted"/>
<comment type="caution">
    <text evidence="1">The sequence shown here is derived from an EMBL/GenBank/DDBJ whole genome shotgun (WGS) entry which is preliminary data.</text>
</comment>
<protein>
    <submittedName>
        <fullName evidence="1">Uncharacterized protein</fullName>
    </submittedName>
</protein>
<gene>
    <name evidence="1" type="ORF">EVAR_103872_1</name>
</gene>